<keyword evidence="3" id="KW-1185">Reference proteome</keyword>
<dbReference type="GO" id="GO:0046872">
    <property type="term" value="F:metal ion binding"/>
    <property type="evidence" value="ECO:0007669"/>
    <property type="project" value="InterPro"/>
</dbReference>
<comment type="caution">
    <text evidence="2">The sequence shown here is derived from an EMBL/GenBank/DDBJ whole genome shotgun (WGS) entry which is preliminary data.</text>
</comment>
<dbReference type="PANTHER" id="PTHR11851:SF226">
    <property type="entry name" value="CYTOCHROME B-C1 COMPLEX SUBUNIT 2, MITOCHONDRIAL"/>
    <property type="match status" value="1"/>
</dbReference>
<dbReference type="InterPro" id="IPR050361">
    <property type="entry name" value="MPP/UQCRC_Complex"/>
</dbReference>
<dbReference type="PANTHER" id="PTHR11851">
    <property type="entry name" value="METALLOPROTEASE"/>
    <property type="match status" value="1"/>
</dbReference>
<reference evidence="2 3" key="1">
    <citation type="journal article" date="2023" name="Arcadia Sci">
        <title>De novo assembly of a long-read Amblyomma americanum tick genome.</title>
        <authorList>
            <person name="Chou S."/>
            <person name="Poskanzer K.E."/>
            <person name="Rollins M."/>
            <person name="Thuy-Boun P.S."/>
        </authorList>
    </citation>
    <scope>NUCLEOTIDE SEQUENCE [LARGE SCALE GENOMIC DNA]</scope>
    <source>
        <strain evidence="2">F_SG_1</strain>
        <tissue evidence="2">Salivary glands</tissue>
    </source>
</reference>
<dbReference type="AlphaFoldDB" id="A0AAQ4E2G9"/>
<dbReference type="Proteomes" id="UP001321473">
    <property type="component" value="Unassembled WGS sequence"/>
</dbReference>
<dbReference type="InterPro" id="IPR011765">
    <property type="entry name" value="Pept_M16_N"/>
</dbReference>
<dbReference type="EMBL" id="JARKHS020023298">
    <property type="protein sequence ID" value="KAK8768909.1"/>
    <property type="molecule type" value="Genomic_DNA"/>
</dbReference>
<dbReference type="Pfam" id="PF00675">
    <property type="entry name" value="Peptidase_M16"/>
    <property type="match status" value="1"/>
</dbReference>
<evidence type="ECO:0000313" key="2">
    <source>
        <dbReference type="EMBL" id="KAK8768909.1"/>
    </source>
</evidence>
<proteinExistence type="predicted"/>
<name>A0AAQ4E2G9_AMBAM</name>
<dbReference type="Gene3D" id="3.30.830.10">
    <property type="entry name" value="Metalloenzyme, LuxS/M16 peptidase-like"/>
    <property type="match status" value="1"/>
</dbReference>
<evidence type="ECO:0000259" key="1">
    <source>
        <dbReference type="Pfam" id="PF00675"/>
    </source>
</evidence>
<dbReference type="GO" id="GO:0005739">
    <property type="term" value="C:mitochondrion"/>
    <property type="evidence" value="ECO:0007669"/>
    <property type="project" value="TreeGrafter"/>
</dbReference>
<organism evidence="2 3">
    <name type="scientific">Amblyomma americanum</name>
    <name type="common">Lone star tick</name>
    <dbReference type="NCBI Taxonomy" id="6943"/>
    <lineage>
        <taxon>Eukaryota</taxon>
        <taxon>Metazoa</taxon>
        <taxon>Ecdysozoa</taxon>
        <taxon>Arthropoda</taxon>
        <taxon>Chelicerata</taxon>
        <taxon>Arachnida</taxon>
        <taxon>Acari</taxon>
        <taxon>Parasitiformes</taxon>
        <taxon>Ixodida</taxon>
        <taxon>Ixodoidea</taxon>
        <taxon>Ixodidae</taxon>
        <taxon>Amblyomminae</taxon>
        <taxon>Amblyomma</taxon>
    </lineage>
</organism>
<feature type="domain" description="Peptidase M16 N-terminal" evidence="1">
    <location>
        <begin position="10"/>
        <end position="71"/>
    </location>
</feature>
<protein>
    <recommendedName>
        <fullName evidence="1">Peptidase M16 N-terminal domain-containing protein</fullName>
    </recommendedName>
</protein>
<sequence length="72" mass="7572">TATLPSGLVVTTLENYSPVTRLAIVVKAGARYEDGSNLGITHTLRNAAGLATKNHSKFAITKNIEYVGGNLT</sequence>
<accession>A0AAQ4E2G9</accession>
<evidence type="ECO:0000313" key="3">
    <source>
        <dbReference type="Proteomes" id="UP001321473"/>
    </source>
</evidence>
<dbReference type="SUPFAM" id="SSF63411">
    <property type="entry name" value="LuxS/MPP-like metallohydrolase"/>
    <property type="match status" value="1"/>
</dbReference>
<feature type="non-terminal residue" evidence="2">
    <location>
        <position position="1"/>
    </location>
</feature>
<dbReference type="InterPro" id="IPR011249">
    <property type="entry name" value="Metalloenz_LuxS/M16"/>
</dbReference>
<gene>
    <name evidence="2" type="ORF">V5799_014626</name>
</gene>